<protein>
    <submittedName>
        <fullName evidence="6">Creatininase</fullName>
    </submittedName>
</protein>
<name>G8TUR3_SULAD</name>
<comment type="cofactor">
    <cofactor evidence="1">
        <name>Zn(2+)</name>
        <dbReference type="ChEBI" id="CHEBI:29105"/>
    </cofactor>
</comment>
<evidence type="ECO:0000313" key="6">
    <source>
        <dbReference type="EMBL" id="AEW05787.1"/>
    </source>
</evidence>
<dbReference type="InterPro" id="IPR024087">
    <property type="entry name" value="Creatininase-like_sf"/>
</dbReference>
<gene>
    <name evidence="6" type="ordered locus">Sulac_2319</name>
</gene>
<keyword evidence="4" id="KW-0862">Zinc</keyword>
<dbReference type="GO" id="GO:0009231">
    <property type="term" value="P:riboflavin biosynthetic process"/>
    <property type="evidence" value="ECO:0007669"/>
    <property type="project" value="TreeGrafter"/>
</dbReference>
<dbReference type="EMBL" id="CP003179">
    <property type="protein sequence ID" value="AEW05787.1"/>
    <property type="molecule type" value="Genomic_DNA"/>
</dbReference>
<dbReference type="Proteomes" id="UP000005439">
    <property type="component" value="Chromosome"/>
</dbReference>
<keyword evidence="7" id="KW-1185">Reference proteome</keyword>
<reference evidence="7" key="1">
    <citation type="submission" date="2011-12" db="EMBL/GenBank/DDBJ databases">
        <title>The complete genome of chromosome of Sulfobacillus acidophilus DSM 10332.</title>
        <authorList>
            <person name="Lucas S."/>
            <person name="Han J."/>
            <person name="Lapidus A."/>
            <person name="Bruce D."/>
            <person name="Goodwin L."/>
            <person name="Pitluck S."/>
            <person name="Peters L."/>
            <person name="Kyrpides N."/>
            <person name="Mavromatis K."/>
            <person name="Ivanova N."/>
            <person name="Mikhailova N."/>
            <person name="Chertkov O."/>
            <person name="Saunders E."/>
            <person name="Detter J.C."/>
            <person name="Tapia R."/>
            <person name="Han C."/>
            <person name="Land M."/>
            <person name="Hauser L."/>
            <person name="Markowitz V."/>
            <person name="Cheng J.-F."/>
            <person name="Hugenholtz P."/>
            <person name="Woyke T."/>
            <person name="Wu D."/>
            <person name="Pukall R."/>
            <person name="Gehrich-Schroeter G."/>
            <person name="Schneider S."/>
            <person name="Klenk H.-P."/>
            <person name="Eisen J.A."/>
        </authorList>
    </citation>
    <scope>NUCLEOTIDE SEQUENCE [LARGE SCALE GENOMIC DNA]</scope>
    <source>
        <strain evidence="7">ATCC 700253 / DSM 10332 / NAL</strain>
    </source>
</reference>
<organism evidence="6 7">
    <name type="scientific">Sulfobacillus acidophilus (strain ATCC 700253 / DSM 10332 / NAL)</name>
    <dbReference type="NCBI Taxonomy" id="679936"/>
    <lineage>
        <taxon>Bacteria</taxon>
        <taxon>Bacillati</taxon>
        <taxon>Bacillota</taxon>
        <taxon>Clostridia</taxon>
        <taxon>Eubacteriales</taxon>
        <taxon>Clostridiales Family XVII. Incertae Sedis</taxon>
        <taxon>Sulfobacillus</taxon>
    </lineage>
</organism>
<dbReference type="AlphaFoldDB" id="G8TUR3"/>
<evidence type="ECO:0000256" key="5">
    <source>
        <dbReference type="ARBA" id="ARBA00024029"/>
    </source>
</evidence>
<dbReference type="PATRIC" id="fig|679936.5.peg.2403"/>
<dbReference type="PANTHER" id="PTHR35005:SF1">
    <property type="entry name" value="2-AMINO-5-FORMYLAMINO-6-RIBOSYLAMINOPYRIMIDIN-4(3H)-ONE 5'-MONOPHOSPHATE DEFORMYLASE"/>
    <property type="match status" value="1"/>
</dbReference>
<keyword evidence="3" id="KW-0378">Hydrolase</keyword>
<dbReference type="InterPro" id="IPR003785">
    <property type="entry name" value="Creatininase/forma_Hydrolase"/>
</dbReference>
<dbReference type="Pfam" id="PF02633">
    <property type="entry name" value="Creatininase"/>
    <property type="match status" value="1"/>
</dbReference>
<dbReference type="STRING" id="679936.Sulac_2319"/>
<dbReference type="HOGENOM" id="CLU_055029_0_0_9"/>
<sequence length="265" mass="28808">MTNLADAIPDGLMNRFLPRYTAADIPSIVSQDPVVIIPIGSTEQHGPHLPLYTDTLLTYRVLEEGLLAIPGDLPVYFLPALPYSCSNEHVGFPGTISLSAETTMHVLKDIASSLHQFGVKRILFLNGHGGNLGFLPWVARDIHLSTGQWVFLVHTGALASRDDPWDIHAGAGETSLMLAELSDWVMTDRIAALSPPSARSAVLSYEGRFPVAWSTRDISPLGVIGNPAAASKDEGQEQFQAMVDHFVQVLHDVVQFHGWHEGGES</sequence>
<evidence type="ECO:0000256" key="4">
    <source>
        <dbReference type="ARBA" id="ARBA00022833"/>
    </source>
</evidence>
<dbReference type="GO" id="GO:0046872">
    <property type="term" value="F:metal ion binding"/>
    <property type="evidence" value="ECO:0007669"/>
    <property type="project" value="UniProtKB-KW"/>
</dbReference>
<comment type="similarity">
    <text evidence="5">Belongs to the creatininase superfamily.</text>
</comment>
<evidence type="ECO:0000256" key="1">
    <source>
        <dbReference type="ARBA" id="ARBA00001947"/>
    </source>
</evidence>
<reference evidence="6 7" key="2">
    <citation type="journal article" date="2012" name="Stand. Genomic Sci.">
        <title>Complete genome sequence of the moderately thermophilic mineral-sulfide-oxidizing firmicute Sulfobacillus acidophilus type strain (NAL(T)).</title>
        <authorList>
            <person name="Anderson I."/>
            <person name="Chertkov O."/>
            <person name="Chen A."/>
            <person name="Saunders E."/>
            <person name="Lapidus A."/>
            <person name="Nolan M."/>
            <person name="Lucas S."/>
            <person name="Hammon N."/>
            <person name="Deshpande S."/>
            <person name="Cheng J.F."/>
            <person name="Han C."/>
            <person name="Tapia R."/>
            <person name="Goodwin L.A."/>
            <person name="Pitluck S."/>
            <person name="Liolios K."/>
            <person name="Pagani I."/>
            <person name="Ivanova N."/>
            <person name="Mikhailova N."/>
            <person name="Pati A."/>
            <person name="Palaniappan K."/>
            <person name="Land M."/>
            <person name="Pan C."/>
            <person name="Rohde M."/>
            <person name="Pukall R."/>
            <person name="Goker M."/>
            <person name="Detter J.C."/>
            <person name="Woyke T."/>
            <person name="Bristow J."/>
            <person name="Eisen J.A."/>
            <person name="Markowitz V."/>
            <person name="Hugenholtz P."/>
            <person name="Kyrpides N.C."/>
            <person name="Klenk H.P."/>
            <person name="Mavromatis K."/>
        </authorList>
    </citation>
    <scope>NUCLEOTIDE SEQUENCE [LARGE SCALE GENOMIC DNA]</scope>
    <source>
        <strain evidence="7">ATCC 700253 / DSM 10332 / NAL</strain>
    </source>
</reference>
<evidence type="ECO:0000256" key="2">
    <source>
        <dbReference type="ARBA" id="ARBA00022723"/>
    </source>
</evidence>
<evidence type="ECO:0000256" key="3">
    <source>
        <dbReference type="ARBA" id="ARBA00022801"/>
    </source>
</evidence>
<dbReference type="Gene3D" id="3.40.50.10310">
    <property type="entry name" value="Creatininase"/>
    <property type="match status" value="1"/>
</dbReference>
<dbReference type="PANTHER" id="PTHR35005">
    <property type="entry name" value="3-DEHYDRO-SCYLLO-INOSOSE HYDROLASE"/>
    <property type="match status" value="1"/>
</dbReference>
<evidence type="ECO:0000313" key="7">
    <source>
        <dbReference type="Proteomes" id="UP000005439"/>
    </source>
</evidence>
<dbReference type="GO" id="GO:0016811">
    <property type="term" value="F:hydrolase activity, acting on carbon-nitrogen (but not peptide) bonds, in linear amides"/>
    <property type="evidence" value="ECO:0007669"/>
    <property type="project" value="TreeGrafter"/>
</dbReference>
<proteinExistence type="inferred from homology"/>
<dbReference type="KEGG" id="sap:Sulac_2319"/>
<accession>G8TUR3</accession>
<dbReference type="SUPFAM" id="SSF102215">
    <property type="entry name" value="Creatininase"/>
    <property type="match status" value="1"/>
</dbReference>
<keyword evidence="2" id="KW-0479">Metal-binding</keyword>